<accession>A0A2I0IRX3</accession>
<comment type="caution">
    <text evidence="1">The sequence shown here is derived from an EMBL/GenBank/DDBJ whole genome shotgun (WGS) entry which is preliminary data.</text>
</comment>
<reference evidence="1 2" key="1">
    <citation type="submission" date="2017-11" db="EMBL/GenBank/DDBJ databases">
        <title>De-novo sequencing of pomegranate (Punica granatum L.) genome.</title>
        <authorList>
            <person name="Akparov Z."/>
            <person name="Amiraslanov A."/>
            <person name="Hajiyeva S."/>
            <person name="Abbasov M."/>
            <person name="Kaur K."/>
            <person name="Hamwieh A."/>
            <person name="Solovyev V."/>
            <person name="Salamov A."/>
            <person name="Braich B."/>
            <person name="Kosarev P."/>
            <person name="Mahmoud A."/>
            <person name="Hajiyev E."/>
            <person name="Babayeva S."/>
            <person name="Izzatullayeva V."/>
            <person name="Mammadov A."/>
            <person name="Mammadov A."/>
            <person name="Sharifova S."/>
            <person name="Ojaghi J."/>
            <person name="Eynullazada K."/>
            <person name="Bayramov B."/>
            <person name="Abdulazimova A."/>
            <person name="Shahmuradov I."/>
        </authorList>
    </citation>
    <scope>NUCLEOTIDE SEQUENCE [LARGE SCALE GENOMIC DNA]</scope>
    <source>
        <strain evidence="2">cv. AG2017</strain>
        <tissue evidence="1">Leaf</tissue>
    </source>
</reference>
<dbReference type="EMBL" id="PGOL01002669">
    <property type="protein sequence ID" value="PKI46196.1"/>
    <property type="molecule type" value="Genomic_DNA"/>
</dbReference>
<gene>
    <name evidence="1" type="ORF">CRG98_033454</name>
</gene>
<evidence type="ECO:0000313" key="1">
    <source>
        <dbReference type="EMBL" id="PKI46196.1"/>
    </source>
</evidence>
<dbReference type="Proteomes" id="UP000233551">
    <property type="component" value="Unassembled WGS sequence"/>
</dbReference>
<keyword evidence="2" id="KW-1185">Reference proteome</keyword>
<proteinExistence type="predicted"/>
<evidence type="ECO:0000313" key="2">
    <source>
        <dbReference type="Proteomes" id="UP000233551"/>
    </source>
</evidence>
<name>A0A2I0IRX3_PUNGR</name>
<organism evidence="1 2">
    <name type="scientific">Punica granatum</name>
    <name type="common">Pomegranate</name>
    <dbReference type="NCBI Taxonomy" id="22663"/>
    <lineage>
        <taxon>Eukaryota</taxon>
        <taxon>Viridiplantae</taxon>
        <taxon>Streptophyta</taxon>
        <taxon>Embryophyta</taxon>
        <taxon>Tracheophyta</taxon>
        <taxon>Spermatophyta</taxon>
        <taxon>Magnoliopsida</taxon>
        <taxon>eudicotyledons</taxon>
        <taxon>Gunneridae</taxon>
        <taxon>Pentapetalae</taxon>
        <taxon>rosids</taxon>
        <taxon>malvids</taxon>
        <taxon>Myrtales</taxon>
        <taxon>Lythraceae</taxon>
        <taxon>Punica</taxon>
    </lineage>
</organism>
<dbReference type="AlphaFoldDB" id="A0A2I0IRX3"/>
<protein>
    <submittedName>
        <fullName evidence="1">Uncharacterized protein</fullName>
    </submittedName>
</protein>
<sequence length="136" mass="15000">MLRRSGSGTEEGLCDGERRGLRSALRWRRRRGFQMSSKLREREAELELLQVGDSSFGQKVSAGLLIGVMLSGPSLSPKSEDELMCRLRPPHTISAAAIFVPAMLCFLGWSPSSVVCSARLRSSLSLSLYRTVRSRG</sequence>